<dbReference type="AlphaFoldDB" id="A0A4Z1ADV8"/>
<gene>
    <name evidence="3" type="ORF">EHQ69_06430</name>
</gene>
<dbReference type="EMBL" id="RQGP01000010">
    <property type="protein sequence ID" value="TGL94100.1"/>
    <property type="molecule type" value="Genomic_DNA"/>
</dbReference>
<organism evidence="3 4">
    <name type="scientific">Leptospira congkakensis</name>
    <dbReference type="NCBI Taxonomy" id="2484932"/>
    <lineage>
        <taxon>Bacteria</taxon>
        <taxon>Pseudomonadati</taxon>
        <taxon>Spirochaetota</taxon>
        <taxon>Spirochaetia</taxon>
        <taxon>Leptospirales</taxon>
        <taxon>Leptospiraceae</taxon>
        <taxon>Leptospira</taxon>
    </lineage>
</organism>
<proteinExistence type="predicted"/>
<evidence type="ECO:0000256" key="2">
    <source>
        <dbReference type="SAM" id="Phobius"/>
    </source>
</evidence>
<evidence type="ECO:0000256" key="1">
    <source>
        <dbReference type="SAM" id="MobiDB-lite"/>
    </source>
</evidence>
<feature type="region of interest" description="Disordered" evidence="1">
    <location>
        <begin position="185"/>
        <end position="213"/>
    </location>
</feature>
<sequence length="386" mass="42058">MSELSSKADQLKKQADLIGLTREAVFTDEQAKEVLQGKITDGYLVKIKIDLDSLNGMVLILVSSIRKHVMELYAVVGTSPTFRRIRTFADHVQISTDLGDIGKSGGYDPAISENIGRAVHRAFTKEKLEELLPLWQKKDPSHITEILEMPLLAATKGRNIKLQAEVDKLSTAKFRYENPMKGVILPIPKPEDETPSAKDASVPGVSTEPTRGELSPLDRQIAQYRTAFPKELNMKTVISPINGVEFDNLIEGMEILFRVPTETPEGLTNAQILGLIDEEGKISKEPVVGKFLGIAGNKTEYHIFAEGPNQYLLHSIEEHPVKVAIPKPTGMTGGANKGSAAQGAKKKAGNAAAQESKSSGANLFMLMGAFVTIVLFGVLIFVMVIL</sequence>
<comment type="caution">
    <text evidence="3">The sequence shown here is derived from an EMBL/GenBank/DDBJ whole genome shotgun (WGS) entry which is preliminary data.</text>
</comment>
<keyword evidence="4" id="KW-1185">Reference proteome</keyword>
<evidence type="ECO:0000313" key="4">
    <source>
        <dbReference type="Proteomes" id="UP000298263"/>
    </source>
</evidence>
<reference evidence="3" key="1">
    <citation type="journal article" date="2019" name="PLoS Negl. Trop. Dis.">
        <title>Revisiting the worldwide diversity of Leptospira species in the environment.</title>
        <authorList>
            <person name="Vincent A.T."/>
            <person name="Schiettekatte O."/>
            <person name="Bourhy P."/>
            <person name="Veyrier F.J."/>
            <person name="Picardeau M."/>
        </authorList>
    </citation>
    <scope>NUCLEOTIDE SEQUENCE [LARGE SCALE GENOMIC DNA]</scope>
    <source>
        <strain evidence="3">201702422</strain>
    </source>
</reference>
<keyword evidence="2" id="KW-0812">Transmembrane</keyword>
<keyword evidence="2" id="KW-0472">Membrane</keyword>
<dbReference type="RefSeq" id="WP_135587552.1">
    <property type="nucleotide sequence ID" value="NZ_RQGO01000019.1"/>
</dbReference>
<accession>A0A4Z1ADV8</accession>
<protein>
    <submittedName>
        <fullName evidence="3">Uncharacterized protein</fullName>
    </submittedName>
</protein>
<dbReference type="NCBIfam" id="NF047678">
    <property type="entry name" value="LIC10486_fam"/>
    <property type="match status" value="1"/>
</dbReference>
<evidence type="ECO:0000313" key="3">
    <source>
        <dbReference type="EMBL" id="TGL94100.1"/>
    </source>
</evidence>
<feature type="transmembrane region" description="Helical" evidence="2">
    <location>
        <begin position="363"/>
        <end position="385"/>
    </location>
</feature>
<dbReference type="Proteomes" id="UP000298263">
    <property type="component" value="Unassembled WGS sequence"/>
</dbReference>
<dbReference type="OrthoDB" id="320944at2"/>
<keyword evidence="2" id="KW-1133">Transmembrane helix</keyword>
<name>A0A4Z1ADV8_9LEPT</name>